<dbReference type="Pfam" id="PF03704">
    <property type="entry name" value="BTAD"/>
    <property type="match status" value="1"/>
</dbReference>
<evidence type="ECO:0000256" key="1">
    <source>
        <dbReference type="PROSITE-ProRule" id="PRU00339"/>
    </source>
</evidence>
<dbReference type="SMART" id="SM01043">
    <property type="entry name" value="BTAD"/>
    <property type="match status" value="1"/>
</dbReference>
<dbReference type="EMBL" id="MCIF01000002">
    <property type="protein sequence ID" value="RAQ94949.1"/>
    <property type="molecule type" value="Genomic_DNA"/>
</dbReference>
<dbReference type="PANTHER" id="PTHR35807">
    <property type="entry name" value="TRANSCRIPTIONAL REGULATOR REDD-RELATED"/>
    <property type="match status" value="1"/>
</dbReference>
<dbReference type="SUPFAM" id="SSF52540">
    <property type="entry name" value="P-loop containing nucleoside triphosphate hydrolases"/>
    <property type="match status" value="1"/>
</dbReference>
<dbReference type="SUPFAM" id="SSF48452">
    <property type="entry name" value="TPR-like"/>
    <property type="match status" value="3"/>
</dbReference>
<keyword evidence="4" id="KW-1185">Reference proteome</keyword>
<dbReference type="Pfam" id="PF13191">
    <property type="entry name" value="AAA_16"/>
    <property type="match status" value="1"/>
</dbReference>
<dbReference type="GO" id="GO:0006355">
    <property type="term" value="P:regulation of DNA-templated transcription"/>
    <property type="evidence" value="ECO:0007669"/>
    <property type="project" value="InterPro"/>
</dbReference>
<dbReference type="RefSeq" id="WP_112427271.1">
    <property type="nucleotide sequence ID" value="NZ_MCIF01000002.1"/>
</dbReference>
<dbReference type="Gene3D" id="3.40.50.300">
    <property type="entry name" value="P-loop containing nucleotide triphosphate hydrolases"/>
    <property type="match status" value="1"/>
</dbReference>
<gene>
    <name evidence="3" type="ORF">A4R35_05335</name>
</gene>
<reference evidence="3 4" key="1">
    <citation type="submission" date="2016-08" db="EMBL/GenBank/DDBJ databases">
        <title>Analysis of Carbohydrate Active Enzymes in Thermogemmatispora T81 Reveals Carbohydrate Degradation Ability.</title>
        <authorList>
            <person name="Tomazini A."/>
            <person name="Lal S."/>
            <person name="Stott M."/>
            <person name="Henrissat B."/>
            <person name="Polikarpov I."/>
            <person name="Sparling R."/>
            <person name="Levin D.B."/>
        </authorList>
    </citation>
    <scope>NUCLEOTIDE SEQUENCE [LARGE SCALE GENOMIC DNA]</scope>
    <source>
        <strain evidence="3 4">T81</strain>
    </source>
</reference>
<comment type="caution">
    <text evidence="3">The sequence shown here is derived from an EMBL/GenBank/DDBJ whole genome shotgun (WGS) entry which is preliminary data.</text>
</comment>
<dbReference type="InterPro" id="IPR036388">
    <property type="entry name" value="WH-like_DNA-bd_sf"/>
</dbReference>
<dbReference type="SMART" id="SM00028">
    <property type="entry name" value="TPR"/>
    <property type="match status" value="7"/>
</dbReference>
<dbReference type="Gene3D" id="1.25.40.10">
    <property type="entry name" value="Tetratricopeptide repeat domain"/>
    <property type="match status" value="3"/>
</dbReference>
<dbReference type="InterPro" id="IPR011990">
    <property type="entry name" value="TPR-like_helical_dom_sf"/>
</dbReference>
<dbReference type="PROSITE" id="PS50005">
    <property type="entry name" value="TPR"/>
    <property type="match status" value="1"/>
</dbReference>
<protein>
    <recommendedName>
        <fullName evidence="2">Bacterial transcriptional activator domain-containing protein</fullName>
    </recommendedName>
</protein>
<dbReference type="InterPro" id="IPR019734">
    <property type="entry name" value="TPR_rpt"/>
</dbReference>
<feature type="repeat" description="TPR" evidence="1">
    <location>
        <begin position="160"/>
        <end position="193"/>
    </location>
</feature>
<dbReference type="GO" id="GO:0003677">
    <property type="term" value="F:DNA binding"/>
    <property type="evidence" value="ECO:0007669"/>
    <property type="project" value="InterPro"/>
</dbReference>
<dbReference type="InterPro" id="IPR005158">
    <property type="entry name" value="BTAD"/>
</dbReference>
<dbReference type="OrthoDB" id="5509004at2"/>
<dbReference type="Gene3D" id="1.10.10.10">
    <property type="entry name" value="Winged helix-like DNA-binding domain superfamily/Winged helix DNA-binding domain"/>
    <property type="match status" value="1"/>
</dbReference>
<dbReference type="AlphaFoldDB" id="A0A328VDL0"/>
<accession>A0A328VDL0</accession>
<evidence type="ECO:0000313" key="3">
    <source>
        <dbReference type="EMBL" id="RAQ94949.1"/>
    </source>
</evidence>
<organism evidence="3 4">
    <name type="scientific">Thermogemmatispora tikiterensis</name>
    <dbReference type="NCBI Taxonomy" id="1825093"/>
    <lineage>
        <taxon>Bacteria</taxon>
        <taxon>Bacillati</taxon>
        <taxon>Chloroflexota</taxon>
        <taxon>Ktedonobacteria</taxon>
        <taxon>Thermogemmatisporales</taxon>
        <taxon>Thermogemmatisporaceae</taxon>
        <taxon>Thermogemmatispora</taxon>
    </lineage>
</organism>
<dbReference type="InterPro" id="IPR041664">
    <property type="entry name" value="AAA_16"/>
</dbReference>
<feature type="domain" description="Bacterial transcriptional activator" evidence="2">
    <location>
        <begin position="104"/>
        <end position="244"/>
    </location>
</feature>
<dbReference type="InterPro" id="IPR051677">
    <property type="entry name" value="AfsR-DnrI-RedD_regulator"/>
</dbReference>
<keyword evidence="1" id="KW-0802">TPR repeat</keyword>
<evidence type="ECO:0000259" key="2">
    <source>
        <dbReference type="SMART" id="SM01043"/>
    </source>
</evidence>
<name>A0A328VDL0_9CHLR</name>
<proteinExistence type="predicted"/>
<dbReference type="SUPFAM" id="SSF46894">
    <property type="entry name" value="C-terminal effector domain of the bipartite response regulators"/>
    <property type="match status" value="1"/>
</dbReference>
<evidence type="ECO:0000313" key="4">
    <source>
        <dbReference type="Proteomes" id="UP000248706"/>
    </source>
</evidence>
<dbReference type="Proteomes" id="UP000248706">
    <property type="component" value="Unassembled WGS sequence"/>
</dbReference>
<dbReference type="InterPro" id="IPR016032">
    <property type="entry name" value="Sig_transdc_resp-reg_C-effctor"/>
</dbReference>
<dbReference type="InterPro" id="IPR027417">
    <property type="entry name" value="P-loop_NTPase"/>
</dbReference>
<sequence length="1126" mass="124896">MNMSSGQLVFRLLGVPEVRIAGTPLVLHHQKAQALLYYLAASEGPQPREHLAALLWSDVPEDNARHSLRSNLYVIRRTLQSYGLAEALVVDGPYVSLAEQLLVCDLRRFRHLLQEGSRQALAEAVQLYRGRLLQGFTLNGAPLFDEWLQAEEAALSRSYLSALSRLATYAEQEGHWEEAIEYLQRLVREDPFSEADQRRLIELSLRSGSLGRAWLQYTQYEKFLRQELGLPPPVDLQDRVREALTRRWSTGACGGGQAGRGGSRCSGSGGSGWMLPFVGREEPLSHLLKLAAQVASTGQGATVLIQGEDGSGKTRLLDELMARLETLSVRWIVLRGACSPFDELLAYGPFWEALQGLGLDPLADALAPASPALGSALPEEQGRFMWSLWQTLRTLARTAPLLLAIDDLHWANSSTLQLFGFLALRVHQLPILLIGTSASVELVPALQRLLTLGRRHGHVQVLSLGPLTPEAVTTLVETLRIVTLPVASTFPAWLYERSGGSPFILLELLRQLQADGVLSESAEGLRLDMRRWLQWRAMHALPETTYDLVLWRLIDLDGEARTLLEVLAIANQPLPLALLQEMPEMREAPLLAIVDQLLWRGLLVEAAPRCYGLSHALLREAVMHRLSQVRTQQIHRELAAILERCPALQQDFPRRQIALHAVMGGDSERARRYGLQILDELARENVSTEVALFLQQLYDLVAPAAALEEELRLTMALGQVYRALGQLQQAAAWCRRYLMLAHQLNDRVAWKSAYFELGELALIMNDYREAIACAEAGLAVPDPLQESERLALLAAGQRLLGAALAMEGSDLVAAEEHLQEAARALRQCGNLGDLCATLFELGNIAAQYGQLRQALRFYGEAAEAARATHNYYFLALAYNNAAYHQLLLGELEAAKVSLAEGRRIAETYELLGALLHLSSTQGELHLYVGEWRAATEAFSQGLALAEELGNLERQAGYRGGLALCARCQGRLEEATALLEEALALIDEYGYHHLRTRLQLWLAEVWLLRAQPGAAAPYLEAALATAQRQQRRLLAMRATALWAWYCAACGAWEEAERRFHEAAREAEELELPLEQARIQVLRSQAALQAGSSAQHEKARALLQEAQGTLEKYQARGELAQLPLAATF</sequence>